<sequence>LMFAKLAEDPDFAPKIRQFHALAPVSTVSHIGGLYRLFGYRLMDIAEFLLQRTPNSPLSIPKFVQKIISYFCNLPVAQGVCTLDIGFFDGAEKLFNRTRVGVYLCHIPAATSTKNLLHWVQVVKSRKLQKFDYGEEGNIREYGEKTPPVYDLRKIRTPTYLYWSKDDILADVDDIR</sequence>
<protein>
    <submittedName>
        <fullName evidence="2">DDE_Tnp_1_7 domain-containing protein</fullName>
    </submittedName>
</protein>
<evidence type="ECO:0000313" key="2">
    <source>
        <dbReference type="WBParaSite" id="HPBE_0000302701-mRNA-1"/>
    </source>
</evidence>
<dbReference type="Proteomes" id="UP000050761">
    <property type="component" value="Unassembled WGS sequence"/>
</dbReference>
<dbReference type="PANTHER" id="PTHR11005">
    <property type="entry name" value="LYSOSOMAL ACID LIPASE-RELATED"/>
    <property type="match status" value="1"/>
</dbReference>
<keyword evidence="1" id="KW-1185">Reference proteome</keyword>
<dbReference type="SUPFAM" id="SSF53474">
    <property type="entry name" value="alpha/beta-Hydrolases"/>
    <property type="match status" value="1"/>
</dbReference>
<organism evidence="1 2">
    <name type="scientific">Heligmosomoides polygyrus</name>
    <name type="common">Parasitic roundworm</name>
    <dbReference type="NCBI Taxonomy" id="6339"/>
    <lineage>
        <taxon>Eukaryota</taxon>
        <taxon>Metazoa</taxon>
        <taxon>Ecdysozoa</taxon>
        <taxon>Nematoda</taxon>
        <taxon>Chromadorea</taxon>
        <taxon>Rhabditida</taxon>
        <taxon>Rhabditina</taxon>
        <taxon>Rhabditomorpha</taxon>
        <taxon>Strongyloidea</taxon>
        <taxon>Heligmosomidae</taxon>
        <taxon>Heligmosomoides</taxon>
    </lineage>
</organism>
<reference evidence="2" key="1">
    <citation type="submission" date="2019-09" db="UniProtKB">
        <authorList>
            <consortium name="WormBaseParasite"/>
        </authorList>
    </citation>
    <scope>IDENTIFICATION</scope>
</reference>
<name>A0A183FA35_HELPZ</name>
<dbReference type="Gene3D" id="3.40.50.1820">
    <property type="entry name" value="alpha/beta hydrolase"/>
    <property type="match status" value="1"/>
</dbReference>
<dbReference type="AlphaFoldDB" id="A0A183FA35"/>
<accession>A0A183FA35</accession>
<dbReference type="InterPro" id="IPR029058">
    <property type="entry name" value="AB_hydrolase_fold"/>
</dbReference>
<evidence type="ECO:0000313" key="1">
    <source>
        <dbReference type="Proteomes" id="UP000050761"/>
    </source>
</evidence>
<proteinExistence type="predicted"/>
<dbReference type="WBParaSite" id="HPBE_0000302701-mRNA-1">
    <property type="protein sequence ID" value="HPBE_0000302701-mRNA-1"/>
    <property type="gene ID" value="HPBE_0000302701"/>
</dbReference>